<dbReference type="Gene3D" id="6.10.250.780">
    <property type="match status" value="1"/>
</dbReference>
<dbReference type="InterPro" id="IPR020635">
    <property type="entry name" value="Tyr_kinase_cat_dom"/>
</dbReference>
<dbReference type="InterPro" id="IPR001054">
    <property type="entry name" value="A/G_cyclase"/>
</dbReference>
<evidence type="ECO:0000256" key="6">
    <source>
        <dbReference type="ARBA" id="ARBA00023136"/>
    </source>
</evidence>
<evidence type="ECO:0000313" key="16">
    <source>
        <dbReference type="Proteomes" id="UP001164746"/>
    </source>
</evidence>
<keyword evidence="5 12" id="KW-1133">Transmembrane helix</keyword>
<keyword evidence="6 12" id="KW-0472">Membrane</keyword>
<dbReference type="CDD" id="cd07302">
    <property type="entry name" value="CHD"/>
    <property type="match status" value="1"/>
</dbReference>
<gene>
    <name evidence="15" type="ORF">MAR_009025</name>
</gene>
<dbReference type="PROSITE" id="PS50011">
    <property type="entry name" value="PROTEIN_KINASE_DOM"/>
    <property type="match status" value="1"/>
</dbReference>
<reference evidence="15" key="1">
    <citation type="submission" date="2022-11" db="EMBL/GenBank/DDBJ databases">
        <title>Centuries of genome instability and evolution in soft-shell clam transmissible cancer (bioRxiv).</title>
        <authorList>
            <person name="Hart S.F.M."/>
            <person name="Yonemitsu M.A."/>
            <person name="Giersch R.M."/>
            <person name="Beal B.F."/>
            <person name="Arriagada G."/>
            <person name="Davis B.W."/>
            <person name="Ostrander E.A."/>
            <person name="Goff S.P."/>
            <person name="Metzger M.J."/>
        </authorList>
    </citation>
    <scope>NUCLEOTIDE SEQUENCE</scope>
    <source>
        <strain evidence="15">MELC-2E11</strain>
        <tissue evidence="15">Siphon/mantle</tissue>
    </source>
</reference>
<comment type="subcellular location">
    <subcellularLocation>
        <location evidence="1">Membrane</location>
        <topology evidence="1">Single-pass membrane protein</topology>
    </subcellularLocation>
</comment>
<feature type="coiled-coil region" evidence="11">
    <location>
        <begin position="315"/>
        <end position="346"/>
    </location>
</feature>
<dbReference type="InterPro" id="IPR000719">
    <property type="entry name" value="Prot_kinase_dom"/>
</dbReference>
<evidence type="ECO:0000256" key="9">
    <source>
        <dbReference type="RuleBase" id="RU000405"/>
    </source>
</evidence>
<accession>A0ABY7DXI9</accession>
<dbReference type="PANTHER" id="PTHR11920:SF335">
    <property type="entry name" value="GUANYLATE CYCLASE"/>
    <property type="match status" value="1"/>
</dbReference>
<dbReference type="InterPro" id="IPR029787">
    <property type="entry name" value="Nucleotide_cyclase"/>
</dbReference>
<keyword evidence="8 10" id="KW-0141">cGMP biosynthesis</keyword>
<dbReference type="InterPro" id="IPR011009">
    <property type="entry name" value="Kinase-like_dom_sf"/>
</dbReference>
<keyword evidence="3 12" id="KW-0812">Transmembrane</keyword>
<evidence type="ECO:0000256" key="11">
    <source>
        <dbReference type="SAM" id="Coils"/>
    </source>
</evidence>
<evidence type="ECO:0000259" key="14">
    <source>
        <dbReference type="PROSITE" id="PS50125"/>
    </source>
</evidence>
<evidence type="ECO:0000256" key="3">
    <source>
        <dbReference type="ARBA" id="ARBA00022692"/>
    </source>
</evidence>
<keyword evidence="4" id="KW-0547">Nucleotide-binding</keyword>
<dbReference type="Gene3D" id="1.10.510.10">
    <property type="entry name" value="Transferase(Phosphotransferase) domain 1"/>
    <property type="match status" value="1"/>
</dbReference>
<dbReference type="SMART" id="SM00219">
    <property type="entry name" value="TyrKc"/>
    <property type="match status" value="1"/>
</dbReference>
<evidence type="ECO:0000256" key="1">
    <source>
        <dbReference type="ARBA" id="ARBA00004167"/>
    </source>
</evidence>
<dbReference type="Proteomes" id="UP001164746">
    <property type="component" value="Chromosome 4"/>
</dbReference>
<feature type="transmembrane region" description="Helical" evidence="12">
    <location>
        <begin position="12"/>
        <end position="35"/>
    </location>
</feature>
<dbReference type="InterPro" id="IPR050401">
    <property type="entry name" value="Cyclic_nucleotide_synthase"/>
</dbReference>
<dbReference type="EMBL" id="CP111015">
    <property type="protein sequence ID" value="WAR02467.1"/>
    <property type="molecule type" value="Genomic_DNA"/>
</dbReference>
<feature type="domain" description="Guanylate cyclase" evidence="14">
    <location>
        <begin position="378"/>
        <end position="508"/>
    </location>
</feature>
<evidence type="ECO:0000256" key="8">
    <source>
        <dbReference type="ARBA" id="ARBA00023293"/>
    </source>
</evidence>
<keyword evidence="7 9" id="KW-0456">Lyase</keyword>
<feature type="domain" description="Protein kinase" evidence="13">
    <location>
        <begin position="57"/>
        <end position="381"/>
    </location>
</feature>
<proteinExistence type="inferred from homology"/>
<dbReference type="PROSITE" id="PS00452">
    <property type="entry name" value="GUANYLATE_CYCLASE_1"/>
    <property type="match status" value="1"/>
</dbReference>
<protein>
    <recommendedName>
        <fullName evidence="2 10">Guanylate cyclase</fullName>
        <ecNumber evidence="2 10">4.6.1.2</ecNumber>
    </recommendedName>
</protein>
<dbReference type="PANTHER" id="PTHR11920">
    <property type="entry name" value="GUANYLYL CYCLASE"/>
    <property type="match status" value="1"/>
</dbReference>
<dbReference type="InterPro" id="IPR001245">
    <property type="entry name" value="Ser-Thr/Tyr_kinase_cat_dom"/>
</dbReference>
<evidence type="ECO:0000259" key="13">
    <source>
        <dbReference type="PROSITE" id="PS50011"/>
    </source>
</evidence>
<evidence type="ECO:0000256" key="7">
    <source>
        <dbReference type="ARBA" id="ARBA00023239"/>
    </source>
</evidence>
<evidence type="ECO:0000256" key="5">
    <source>
        <dbReference type="ARBA" id="ARBA00022989"/>
    </source>
</evidence>
<comment type="similarity">
    <text evidence="9">Belongs to the adenylyl cyclase class-4/guanylyl cyclase family.</text>
</comment>
<dbReference type="PROSITE" id="PS50125">
    <property type="entry name" value="GUANYLATE_CYCLASE_2"/>
    <property type="match status" value="1"/>
</dbReference>
<evidence type="ECO:0000256" key="4">
    <source>
        <dbReference type="ARBA" id="ARBA00022741"/>
    </source>
</evidence>
<dbReference type="SMART" id="SM00044">
    <property type="entry name" value="CYCc"/>
    <property type="match status" value="1"/>
</dbReference>
<evidence type="ECO:0000256" key="10">
    <source>
        <dbReference type="RuleBase" id="RU003431"/>
    </source>
</evidence>
<dbReference type="Gene3D" id="3.30.70.1230">
    <property type="entry name" value="Nucleotide cyclase"/>
    <property type="match status" value="1"/>
</dbReference>
<organism evidence="15 16">
    <name type="scientific">Mya arenaria</name>
    <name type="common">Soft-shell clam</name>
    <dbReference type="NCBI Taxonomy" id="6604"/>
    <lineage>
        <taxon>Eukaryota</taxon>
        <taxon>Metazoa</taxon>
        <taxon>Spiralia</taxon>
        <taxon>Lophotrochozoa</taxon>
        <taxon>Mollusca</taxon>
        <taxon>Bivalvia</taxon>
        <taxon>Autobranchia</taxon>
        <taxon>Heteroconchia</taxon>
        <taxon>Euheterodonta</taxon>
        <taxon>Imparidentia</taxon>
        <taxon>Neoheterodontei</taxon>
        <taxon>Myida</taxon>
        <taxon>Myoidea</taxon>
        <taxon>Myidae</taxon>
        <taxon>Mya</taxon>
    </lineage>
</organism>
<dbReference type="SUPFAM" id="SSF56112">
    <property type="entry name" value="Protein kinase-like (PK-like)"/>
    <property type="match status" value="1"/>
</dbReference>
<evidence type="ECO:0000313" key="15">
    <source>
        <dbReference type="EMBL" id="WAR02467.1"/>
    </source>
</evidence>
<sequence>MYTTMVMVDTITVVLVACVVGMLIITSVLVAGYIVRKRKLENALLQSIWKIRIEDIELQKSKIGFGSRTNFKSQSAQSVASNETIQGALNAREKPLATNVGLFKGQMVAMRHIRQNITITKEDLYALKTMREMLHDNINPFVGACFDNPSSCVIFIYCPKGSLQDILENDEIKLDLNLKYSLIMDLAQCRQEEPGMLYIHNSKLGCHGRLKSTNCLVDNRWMLKVTDYGIEKYINNDASNLEEHQQFRDIVNRVRAKESDPCRPVIFSDGADLSPAVVKLMQSCWHDNELERPSFSVIRSYIKKNIQQGVTLNIVDVILQRLEKYASNLEELVDQRTQQLMQEKQRSDTLLYRMLPKTCADKLKCGESVEPEMYESATVFFSDIVGFTTLASKSTPIQVVDLLNDLYTCFDGIINNFDAYKVETIGDAYLVVSGIPTRNGKLHAGIIADMSLNIRNKVSQFRIKHLPNEIVSVRIGNHTGPVCAGVVGLSMPRYCLFGDTVNTASRMESNSEAFTSHFTSQSKMCIKMI</sequence>
<dbReference type="Pfam" id="PF00211">
    <property type="entry name" value="Guanylate_cyc"/>
    <property type="match status" value="1"/>
</dbReference>
<dbReference type="SUPFAM" id="SSF55073">
    <property type="entry name" value="Nucleotide cyclase"/>
    <property type="match status" value="1"/>
</dbReference>
<name>A0ABY7DXI9_MYAAR</name>
<dbReference type="Pfam" id="PF07714">
    <property type="entry name" value="PK_Tyr_Ser-Thr"/>
    <property type="match status" value="1"/>
</dbReference>
<evidence type="ECO:0000256" key="2">
    <source>
        <dbReference type="ARBA" id="ARBA00012202"/>
    </source>
</evidence>
<evidence type="ECO:0000256" key="12">
    <source>
        <dbReference type="SAM" id="Phobius"/>
    </source>
</evidence>
<comment type="catalytic activity">
    <reaction evidence="10">
        <text>GTP = 3',5'-cyclic GMP + diphosphate</text>
        <dbReference type="Rhea" id="RHEA:13665"/>
        <dbReference type="ChEBI" id="CHEBI:33019"/>
        <dbReference type="ChEBI" id="CHEBI:37565"/>
        <dbReference type="ChEBI" id="CHEBI:57746"/>
        <dbReference type="EC" id="4.6.1.2"/>
    </reaction>
</comment>
<dbReference type="EC" id="4.6.1.2" evidence="2 10"/>
<keyword evidence="16" id="KW-1185">Reference proteome</keyword>
<keyword evidence="11" id="KW-0175">Coiled coil</keyword>
<dbReference type="InterPro" id="IPR018297">
    <property type="entry name" value="A/G_cyclase_CS"/>
</dbReference>